<dbReference type="RefSeq" id="XP_001592228.1">
    <property type="nucleotide sequence ID" value="XM_001592178.1"/>
</dbReference>
<protein>
    <submittedName>
        <fullName evidence="1">Uncharacterized protein</fullName>
    </submittedName>
</protein>
<proteinExistence type="predicted"/>
<evidence type="ECO:0000313" key="2">
    <source>
        <dbReference type="Proteomes" id="UP000001312"/>
    </source>
</evidence>
<dbReference type="InParanoid" id="A7EMC0"/>
<reference evidence="2" key="1">
    <citation type="journal article" date="2011" name="PLoS Genet.">
        <title>Genomic analysis of the necrotrophic fungal pathogens Sclerotinia sclerotiorum and Botrytis cinerea.</title>
        <authorList>
            <person name="Amselem J."/>
            <person name="Cuomo C.A."/>
            <person name="van Kan J.A."/>
            <person name="Viaud M."/>
            <person name="Benito E.P."/>
            <person name="Couloux A."/>
            <person name="Coutinho P.M."/>
            <person name="de Vries R.P."/>
            <person name="Dyer P.S."/>
            <person name="Fillinger S."/>
            <person name="Fournier E."/>
            <person name="Gout L."/>
            <person name="Hahn M."/>
            <person name="Kohn L."/>
            <person name="Lapalu N."/>
            <person name="Plummer K.M."/>
            <person name="Pradier J.M."/>
            <person name="Quevillon E."/>
            <person name="Sharon A."/>
            <person name="Simon A."/>
            <person name="ten Have A."/>
            <person name="Tudzynski B."/>
            <person name="Tudzynski P."/>
            <person name="Wincker P."/>
            <person name="Andrew M."/>
            <person name="Anthouard V."/>
            <person name="Beever R.E."/>
            <person name="Beffa R."/>
            <person name="Benoit I."/>
            <person name="Bouzid O."/>
            <person name="Brault B."/>
            <person name="Chen Z."/>
            <person name="Choquer M."/>
            <person name="Collemare J."/>
            <person name="Cotton P."/>
            <person name="Danchin E.G."/>
            <person name="Da Silva C."/>
            <person name="Gautier A."/>
            <person name="Giraud C."/>
            <person name="Giraud T."/>
            <person name="Gonzalez C."/>
            <person name="Grossetete S."/>
            <person name="Guldener U."/>
            <person name="Henrissat B."/>
            <person name="Howlett B.J."/>
            <person name="Kodira C."/>
            <person name="Kretschmer M."/>
            <person name="Lappartient A."/>
            <person name="Leroch M."/>
            <person name="Levis C."/>
            <person name="Mauceli E."/>
            <person name="Neuveglise C."/>
            <person name="Oeser B."/>
            <person name="Pearson M."/>
            <person name="Poulain J."/>
            <person name="Poussereau N."/>
            <person name="Quesneville H."/>
            <person name="Rascle C."/>
            <person name="Schumacher J."/>
            <person name="Segurens B."/>
            <person name="Sexton A."/>
            <person name="Silva E."/>
            <person name="Sirven C."/>
            <person name="Soanes D.M."/>
            <person name="Talbot N.J."/>
            <person name="Templeton M."/>
            <person name="Yandava C."/>
            <person name="Yarden O."/>
            <person name="Zeng Q."/>
            <person name="Rollins J.A."/>
            <person name="Lebrun M.H."/>
            <person name="Dickman M."/>
        </authorList>
    </citation>
    <scope>NUCLEOTIDE SEQUENCE [LARGE SCALE GENOMIC DNA]</scope>
    <source>
        <strain evidence="2">ATCC 18683 / 1980 / Ss-1</strain>
    </source>
</reference>
<dbReference type="GeneID" id="5488549"/>
<dbReference type="EMBL" id="CH476628">
    <property type="protein sequence ID" value="EDO03986.1"/>
    <property type="molecule type" value="Genomic_DNA"/>
</dbReference>
<dbReference type="AlphaFoldDB" id="A7EMC0"/>
<accession>A7EMC0</accession>
<sequence>MDHGRRNALISMQVRPKWLGRREVAQQNNRLIASPR</sequence>
<evidence type="ECO:0000313" key="1">
    <source>
        <dbReference type="EMBL" id="EDO03986.1"/>
    </source>
</evidence>
<organism evidence="1 2">
    <name type="scientific">Sclerotinia sclerotiorum (strain ATCC 18683 / 1980 / Ss-1)</name>
    <name type="common">White mold</name>
    <name type="synonym">Whetzelinia sclerotiorum</name>
    <dbReference type="NCBI Taxonomy" id="665079"/>
    <lineage>
        <taxon>Eukaryota</taxon>
        <taxon>Fungi</taxon>
        <taxon>Dikarya</taxon>
        <taxon>Ascomycota</taxon>
        <taxon>Pezizomycotina</taxon>
        <taxon>Leotiomycetes</taxon>
        <taxon>Helotiales</taxon>
        <taxon>Sclerotiniaceae</taxon>
        <taxon>Sclerotinia</taxon>
    </lineage>
</organism>
<dbReference type="Proteomes" id="UP000001312">
    <property type="component" value="Unassembled WGS sequence"/>
</dbReference>
<gene>
    <name evidence="1" type="ORF">SS1G_06468</name>
</gene>
<name>A7EMC0_SCLS1</name>
<dbReference type="KEGG" id="ssl:SS1G_06468"/>
<keyword evidence="2" id="KW-1185">Reference proteome</keyword>